<dbReference type="AlphaFoldDB" id="A0A2G6KE14"/>
<name>A0A2G6KE14_9BACT</name>
<dbReference type="Proteomes" id="UP000230821">
    <property type="component" value="Unassembled WGS sequence"/>
</dbReference>
<evidence type="ECO:0000256" key="1">
    <source>
        <dbReference type="SAM" id="MobiDB-lite"/>
    </source>
</evidence>
<protein>
    <recommendedName>
        <fullName evidence="2">DUF2007 domain-containing protein</fullName>
    </recommendedName>
</protein>
<feature type="region of interest" description="Disordered" evidence="1">
    <location>
        <begin position="104"/>
        <end position="126"/>
    </location>
</feature>
<sequence>MFCPKCRSEYVDGMTECVDCKVLLVGELPPEEVVEYDYENFVTLRTYLNRAEAELDHSVLEANQIEAFISSDDAGGSRPELSFLRGVKLLIHQKDVERAEKLFKDLPAAETTDEEFQEDDNSSDET</sequence>
<comment type="caution">
    <text evidence="3">The sequence shown here is derived from an EMBL/GenBank/DDBJ whole genome shotgun (WGS) entry which is preliminary data.</text>
</comment>
<dbReference type="InterPro" id="IPR018551">
    <property type="entry name" value="DUF2007"/>
</dbReference>
<proteinExistence type="predicted"/>
<feature type="compositionally biased region" description="Acidic residues" evidence="1">
    <location>
        <begin position="111"/>
        <end position="126"/>
    </location>
</feature>
<dbReference type="EMBL" id="PDSK01000093">
    <property type="protein sequence ID" value="PIE33913.1"/>
    <property type="molecule type" value="Genomic_DNA"/>
</dbReference>
<gene>
    <name evidence="3" type="ORF">CSA56_09495</name>
</gene>
<evidence type="ECO:0000259" key="2">
    <source>
        <dbReference type="Pfam" id="PF09413"/>
    </source>
</evidence>
<organism evidence="3 4">
    <name type="scientific">candidate division KSB3 bacterium</name>
    <dbReference type="NCBI Taxonomy" id="2044937"/>
    <lineage>
        <taxon>Bacteria</taxon>
        <taxon>candidate division KSB3</taxon>
    </lineage>
</organism>
<evidence type="ECO:0000313" key="3">
    <source>
        <dbReference type="EMBL" id="PIE33913.1"/>
    </source>
</evidence>
<reference evidence="3 4" key="1">
    <citation type="submission" date="2017-10" db="EMBL/GenBank/DDBJ databases">
        <title>Novel microbial diversity and functional potential in the marine mammal oral microbiome.</title>
        <authorList>
            <person name="Dudek N.K."/>
            <person name="Sun C.L."/>
            <person name="Burstein D."/>
            <person name="Kantor R.S."/>
            <person name="Aliaga Goltsman D.S."/>
            <person name="Bik E.M."/>
            <person name="Thomas B.C."/>
            <person name="Banfield J.F."/>
            <person name="Relman D.A."/>
        </authorList>
    </citation>
    <scope>NUCLEOTIDE SEQUENCE [LARGE SCALE GENOMIC DNA]</scope>
    <source>
        <strain evidence="3">DOLJORAL78_47_16</strain>
    </source>
</reference>
<evidence type="ECO:0000313" key="4">
    <source>
        <dbReference type="Proteomes" id="UP000230821"/>
    </source>
</evidence>
<feature type="domain" description="DUF2007" evidence="2">
    <location>
        <begin position="44"/>
        <end position="104"/>
    </location>
</feature>
<dbReference type="Pfam" id="PF09413">
    <property type="entry name" value="DUF2007"/>
    <property type="match status" value="1"/>
</dbReference>
<accession>A0A2G6KE14</accession>